<evidence type="ECO:0000256" key="1">
    <source>
        <dbReference type="ARBA" id="ARBA00004651"/>
    </source>
</evidence>
<dbReference type="PIRSF" id="PIRSF016636">
    <property type="entry name" value="AlgI_DltB"/>
    <property type="match status" value="1"/>
</dbReference>
<keyword evidence="3 7" id="KW-1003">Cell membrane</keyword>
<evidence type="ECO:0000256" key="3">
    <source>
        <dbReference type="ARBA" id="ARBA00022475"/>
    </source>
</evidence>
<feature type="transmembrane region" description="Helical" evidence="8">
    <location>
        <begin position="409"/>
        <end position="427"/>
    </location>
</feature>
<feature type="transmembrane region" description="Helical" evidence="8">
    <location>
        <begin position="351"/>
        <end position="371"/>
    </location>
</feature>
<feature type="transmembrane region" description="Helical" evidence="8">
    <location>
        <begin position="30"/>
        <end position="45"/>
    </location>
</feature>
<dbReference type="PANTHER" id="PTHR13285">
    <property type="entry name" value="ACYLTRANSFERASE"/>
    <property type="match status" value="1"/>
</dbReference>
<sequence>MVFSSLPFIFVFIPIFFGCYYIVPKYMRNLVLLIGSLIFYFISAIHHPQHFIIFVISMIVDFEAAVYMESYPKYRKTIFVIAVLFHIISLFIFKYASFFLEEIASISGLGDLALNIVLPIGISFYTFQGISYLADVYRGKIEAEQSLLRYTVYISMFEQLIAGPIVTYPQVKKELHDRRINKQLVHKGLAIFIFGLGLKVLLANPLGKLWSQACAIGFESLSTPLAWLSIFAFSFQIYFDFFGYSLMAIGLGEMLGFHLPKNFDHPYISKTMTEFWRRWHITLGSWFREYVYIPLGGNRKGMIYTIRNLFIVWLLTGIWHGAGYHFMLWGLVLFIILLLEKYVFGSYLNKHAWLGHLYMFFLIPLTWAIFAIDDLQQLGVFFTRLFPFFGQGVWSIFRYDYLKYLQLYYPFFIAGFLFSTKLPYRLLQNIKRPMLIYTLLFVIFAASVYCLYRGLDDPFLYFRF</sequence>
<keyword evidence="10" id="KW-1185">Reference proteome</keyword>
<evidence type="ECO:0000313" key="9">
    <source>
        <dbReference type="EMBL" id="RHM15209.1"/>
    </source>
</evidence>
<name>A0A415PR89_9FIRM</name>
<keyword evidence="5 8" id="KW-1133">Transmembrane helix</keyword>
<dbReference type="RefSeq" id="WP_004797370.1">
    <property type="nucleotide sequence ID" value="NZ_CAUFDR010000050.1"/>
</dbReference>
<keyword evidence="6 7" id="KW-0472">Membrane</keyword>
<dbReference type="Pfam" id="PF03062">
    <property type="entry name" value="MBOAT"/>
    <property type="match status" value="1"/>
</dbReference>
<dbReference type="InterPro" id="IPR024194">
    <property type="entry name" value="Ac/AlaTfrase_AlgI/DltB"/>
</dbReference>
<feature type="transmembrane region" description="Helical" evidence="8">
    <location>
        <begin position="112"/>
        <end position="134"/>
    </location>
</feature>
<protein>
    <submittedName>
        <fullName evidence="9">MBOAT family protein</fullName>
    </submittedName>
</protein>
<dbReference type="GO" id="GO:0005886">
    <property type="term" value="C:plasma membrane"/>
    <property type="evidence" value="ECO:0007669"/>
    <property type="project" value="UniProtKB-SubCell"/>
</dbReference>
<feature type="transmembrane region" description="Helical" evidence="8">
    <location>
        <begin position="434"/>
        <end position="455"/>
    </location>
</feature>
<proteinExistence type="inferred from homology"/>
<reference evidence="9 10" key="1">
    <citation type="submission" date="2018-08" db="EMBL/GenBank/DDBJ databases">
        <title>A genome reference for cultivated species of the human gut microbiota.</title>
        <authorList>
            <person name="Zou Y."/>
            <person name="Xue W."/>
            <person name="Luo G."/>
        </authorList>
    </citation>
    <scope>NUCLEOTIDE SEQUENCE [LARGE SCALE GENOMIC DNA]</scope>
    <source>
        <strain evidence="9 10">AF35-6BH</strain>
    </source>
</reference>
<comment type="subcellular location">
    <subcellularLocation>
        <location evidence="1">Cell membrane</location>
        <topology evidence="1">Multi-pass membrane protein</topology>
    </subcellularLocation>
</comment>
<evidence type="ECO:0000256" key="8">
    <source>
        <dbReference type="SAM" id="Phobius"/>
    </source>
</evidence>
<organism evidence="9 10">
    <name type="scientific">Amedibacillus dolichus</name>
    <dbReference type="NCBI Taxonomy" id="31971"/>
    <lineage>
        <taxon>Bacteria</taxon>
        <taxon>Bacillati</taxon>
        <taxon>Bacillota</taxon>
        <taxon>Erysipelotrichia</taxon>
        <taxon>Erysipelotrichales</taxon>
        <taxon>Erysipelotrichaceae</taxon>
        <taxon>Amedibacillus</taxon>
    </lineage>
</organism>
<keyword evidence="7" id="KW-0012">Acyltransferase</keyword>
<evidence type="ECO:0000256" key="5">
    <source>
        <dbReference type="ARBA" id="ARBA00022989"/>
    </source>
</evidence>
<feature type="transmembrane region" description="Helical" evidence="8">
    <location>
        <begin position="378"/>
        <end position="397"/>
    </location>
</feature>
<dbReference type="GeneID" id="92792373"/>
<keyword evidence="4 8" id="KW-0812">Transmembrane</keyword>
<evidence type="ECO:0000256" key="4">
    <source>
        <dbReference type="ARBA" id="ARBA00022692"/>
    </source>
</evidence>
<accession>A0A415PR89</accession>
<evidence type="ECO:0000256" key="2">
    <source>
        <dbReference type="ARBA" id="ARBA00010323"/>
    </source>
</evidence>
<dbReference type="InterPro" id="IPR051085">
    <property type="entry name" value="MB_O-acyltransferase"/>
</dbReference>
<gene>
    <name evidence="9" type="ORF">DWZ83_00695</name>
</gene>
<dbReference type="InterPro" id="IPR028362">
    <property type="entry name" value="AlgI"/>
</dbReference>
<dbReference type="OrthoDB" id="9805788at2"/>
<dbReference type="Proteomes" id="UP000284868">
    <property type="component" value="Unassembled WGS sequence"/>
</dbReference>
<feature type="transmembrane region" description="Helical" evidence="8">
    <location>
        <begin position="79"/>
        <end position="100"/>
    </location>
</feature>
<dbReference type="GO" id="GO:0016746">
    <property type="term" value="F:acyltransferase activity"/>
    <property type="evidence" value="ECO:0007669"/>
    <property type="project" value="UniProtKB-KW"/>
</dbReference>
<feature type="transmembrane region" description="Helical" evidence="8">
    <location>
        <begin position="226"/>
        <end position="251"/>
    </location>
</feature>
<comment type="caution">
    <text evidence="9">The sequence shown here is derived from an EMBL/GenBank/DDBJ whole genome shotgun (WGS) entry which is preliminary data.</text>
</comment>
<comment type="similarity">
    <text evidence="2 7">Belongs to the membrane-bound acyltransferase family.</text>
</comment>
<feature type="transmembrane region" description="Helical" evidence="8">
    <location>
        <begin position="188"/>
        <end position="206"/>
    </location>
</feature>
<dbReference type="PANTHER" id="PTHR13285:SF18">
    <property type="entry name" value="PROTEIN-CYSTEINE N-PALMITOYLTRANSFERASE RASP"/>
    <property type="match status" value="1"/>
</dbReference>
<evidence type="ECO:0000313" key="10">
    <source>
        <dbReference type="Proteomes" id="UP000284868"/>
    </source>
</evidence>
<evidence type="ECO:0000256" key="6">
    <source>
        <dbReference type="ARBA" id="ARBA00023136"/>
    </source>
</evidence>
<evidence type="ECO:0000256" key="7">
    <source>
        <dbReference type="PIRNR" id="PIRNR016636"/>
    </source>
</evidence>
<dbReference type="AlphaFoldDB" id="A0A415PR89"/>
<feature type="transmembrane region" description="Helical" evidence="8">
    <location>
        <begin position="6"/>
        <end position="23"/>
    </location>
</feature>
<dbReference type="GO" id="GO:0042121">
    <property type="term" value="P:alginic acid biosynthetic process"/>
    <property type="evidence" value="ECO:0007669"/>
    <property type="project" value="InterPro"/>
</dbReference>
<feature type="transmembrane region" description="Helical" evidence="8">
    <location>
        <begin position="309"/>
        <end position="339"/>
    </location>
</feature>
<dbReference type="InterPro" id="IPR004299">
    <property type="entry name" value="MBOAT_fam"/>
</dbReference>
<dbReference type="PIRSF" id="PIRSF500217">
    <property type="entry name" value="AlgI"/>
    <property type="match status" value="1"/>
</dbReference>
<dbReference type="EMBL" id="QRPK01000002">
    <property type="protein sequence ID" value="RHM15209.1"/>
    <property type="molecule type" value="Genomic_DNA"/>
</dbReference>
<keyword evidence="7" id="KW-0808">Transferase</keyword>